<feature type="region of interest" description="Disordered" evidence="1">
    <location>
        <begin position="120"/>
        <end position="171"/>
    </location>
</feature>
<dbReference type="RefSeq" id="WP_184405103.1">
    <property type="nucleotide sequence ID" value="NZ_JACHHJ010000005.1"/>
</dbReference>
<evidence type="ECO:0000313" key="3">
    <source>
        <dbReference type="Proteomes" id="UP000568839"/>
    </source>
</evidence>
<gene>
    <name evidence="2" type="ORF">HNR44_003027</name>
</gene>
<organism evidence="2 3">
    <name type="scientific">Geomicrobium halophilum</name>
    <dbReference type="NCBI Taxonomy" id="549000"/>
    <lineage>
        <taxon>Bacteria</taxon>
        <taxon>Bacillati</taxon>
        <taxon>Bacillota</taxon>
        <taxon>Bacilli</taxon>
        <taxon>Bacillales</taxon>
        <taxon>Geomicrobium</taxon>
    </lineage>
</organism>
<sequence>MTVILSNADLSTYQSFSPFTSVDELNNAIRVHLYMNKHELTESAVAVFKLITQHAMKAVGVAFLKHEIIARQVGVSVSTVKRGIRVLKERNMIEVHRTTRRRGKIRGGYGHNVFVIVEPSADRSEMNDREEPKNPDAAYVQPEPKHTEALPFESSSLSEKKTSSTRKAAAGEQLDSSFVPAHVPRPFVLATKPFFDANGIYKLWGRAINAYNQASVEVNLKDHDIVQSLVGAFKGAMFMKKTGRLRKSLAGYFYGSCVRIFDRIYHQELEEIKQRLGREFRDDQLPRWYNR</sequence>
<feature type="compositionally biased region" description="Basic and acidic residues" evidence="1">
    <location>
        <begin position="120"/>
        <end position="134"/>
    </location>
</feature>
<keyword evidence="3" id="KW-1185">Reference proteome</keyword>
<reference evidence="2 3" key="1">
    <citation type="submission" date="2020-08" db="EMBL/GenBank/DDBJ databases">
        <title>Genomic Encyclopedia of Type Strains, Phase IV (KMG-IV): sequencing the most valuable type-strain genomes for metagenomic binning, comparative biology and taxonomic classification.</title>
        <authorList>
            <person name="Goeker M."/>
        </authorList>
    </citation>
    <scope>NUCLEOTIDE SEQUENCE [LARGE SCALE GENOMIC DNA]</scope>
    <source>
        <strain evidence="2 3">DSM 21769</strain>
    </source>
</reference>
<dbReference type="Proteomes" id="UP000568839">
    <property type="component" value="Unassembled WGS sequence"/>
</dbReference>
<dbReference type="Pfam" id="PF13730">
    <property type="entry name" value="HTH_36"/>
    <property type="match status" value="1"/>
</dbReference>
<dbReference type="AlphaFoldDB" id="A0A841Q0B4"/>
<dbReference type="EMBL" id="JACHHJ010000005">
    <property type="protein sequence ID" value="MBB6451033.1"/>
    <property type="molecule type" value="Genomic_DNA"/>
</dbReference>
<comment type="caution">
    <text evidence="2">The sequence shown here is derived from an EMBL/GenBank/DDBJ whole genome shotgun (WGS) entry which is preliminary data.</text>
</comment>
<dbReference type="Gene3D" id="1.10.10.10">
    <property type="entry name" value="Winged helix-like DNA-binding domain superfamily/Winged helix DNA-binding domain"/>
    <property type="match status" value="1"/>
</dbReference>
<name>A0A841Q0B4_9BACL</name>
<evidence type="ECO:0000313" key="2">
    <source>
        <dbReference type="EMBL" id="MBB6451033.1"/>
    </source>
</evidence>
<protein>
    <submittedName>
        <fullName evidence="2">Fe2+ or Zn2+ uptake regulation protein</fullName>
    </submittedName>
</protein>
<accession>A0A841Q0B4</accession>
<dbReference type="InterPro" id="IPR036388">
    <property type="entry name" value="WH-like_DNA-bd_sf"/>
</dbReference>
<proteinExistence type="predicted"/>
<evidence type="ECO:0000256" key="1">
    <source>
        <dbReference type="SAM" id="MobiDB-lite"/>
    </source>
</evidence>